<comment type="caution">
    <text evidence="3">The sequence shown here is derived from an EMBL/GenBank/DDBJ whole genome shotgun (WGS) entry which is preliminary data.</text>
</comment>
<organism evidence="3 4">
    <name type="scientific">Paracoccus pacificus</name>
    <dbReference type="NCBI Taxonomy" id="1463598"/>
    <lineage>
        <taxon>Bacteria</taxon>
        <taxon>Pseudomonadati</taxon>
        <taxon>Pseudomonadota</taxon>
        <taxon>Alphaproteobacteria</taxon>
        <taxon>Rhodobacterales</taxon>
        <taxon>Paracoccaceae</taxon>
        <taxon>Paracoccus</taxon>
    </lineage>
</organism>
<dbReference type="InterPro" id="IPR023606">
    <property type="entry name" value="CoA-Trfase_III_dom_1_sf"/>
</dbReference>
<dbReference type="PANTHER" id="PTHR48207:SF3">
    <property type="entry name" value="SUCCINATE--HYDROXYMETHYLGLUTARATE COA-TRANSFERASE"/>
    <property type="match status" value="1"/>
</dbReference>
<dbReference type="EMBL" id="JBHUEN010000020">
    <property type="protein sequence ID" value="MFD1881603.1"/>
    <property type="molecule type" value="Genomic_DNA"/>
</dbReference>
<accession>A0ABW4R6M3</accession>
<proteinExistence type="predicted"/>
<keyword evidence="1 3" id="KW-0808">Transferase</keyword>
<protein>
    <submittedName>
        <fullName evidence="3">CaiB/BaiF CoA transferase family protein</fullName>
    </submittedName>
</protein>
<dbReference type="InterPro" id="IPR050483">
    <property type="entry name" value="CoA-transferase_III_domain"/>
</dbReference>
<reference evidence="4" key="1">
    <citation type="journal article" date="2019" name="Int. J. Syst. Evol. Microbiol.">
        <title>The Global Catalogue of Microorganisms (GCM) 10K type strain sequencing project: providing services to taxonomists for standard genome sequencing and annotation.</title>
        <authorList>
            <consortium name="The Broad Institute Genomics Platform"/>
            <consortium name="The Broad Institute Genome Sequencing Center for Infectious Disease"/>
            <person name="Wu L."/>
            <person name="Ma J."/>
        </authorList>
    </citation>
    <scope>NUCLEOTIDE SEQUENCE [LARGE SCALE GENOMIC DNA]</scope>
    <source>
        <strain evidence="4">CCUG 56029</strain>
    </source>
</reference>
<dbReference type="PANTHER" id="PTHR48207">
    <property type="entry name" value="SUCCINATE--HYDROXYMETHYLGLUTARATE COA-TRANSFERASE"/>
    <property type="match status" value="1"/>
</dbReference>
<keyword evidence="4" id="KW-1185">Reference proteome</keyword>
<evidence type="ECO:0000256" key="2">
    <source>
        <dbReference type="SAM" id="MobiDB-lite"/>
    </source>
</evidence>
<dbReference type="InterPro" id="IPR044855">
    <property type="entry name" value="CoA-Trfase_III_dom3_sf"/>
</dbReference>
<evidence type="ECO:0000313" key="3">
    <source>
        <dbReference type="EMBL" id="MFD1881603.1"/>
    </source>
</evidence>
<feature type="region of interest" description="Disordered" evidence="2">
    <location>
        <begin position="363"/>
        <end position="384"/>
    </location>
</feature>
<dbReference type="SUPFAM" id="SSF89796">
    <property type="entry name" value="CoA-transferase family III (CaiB/BaiF)"/>
    <property type="match status" value="1"/>
</dbReference>
<dbReference type="Proteomes" id="UP001597213">
    <property type="component" value="Unassembled WGS sequence"/>
</dbReference>
<dbReference type="Gene3D" id="3.30.1540.10">
    <property type="entry name" value="formyl-coa transferase, domain 3"/>
    <property type="match status" value="1"/>
</dbReference>
<dbReference type="GO" id="GO:0016740">
    <property type="term" value="F:transferase activity"/>
    <property type="evidence" value="ECO:0007669"/>
    <property type="project" value="UniProtKB-KW"/>
</dbReference>
<evidence type="ECO:0000256" key="1">
    <source>
        <dbReference type="ARBA" id="ARBA00022679"/>
    </source>
</evidence>
<dbReference type="InterPro" id="IPR003673">
    <property type="entry name" value="CoA-Trfase_fam_III"/>
</dbReference>
<dbReference type="Gene3D" id="3.40.50.10540">
    <property type="entry name" value="Crotonobetainyl-coa:carnitine coa-transferase, domain 1"/>
    <property type="match status" value="1"/>
</dbReference>
<evidence type="ECO:0000313" key="4">
    <source>
        <dbReference type="Proteomes" id="UP001597213"/>
    </source>
</evidence>
<dbReference type="RefSeq" id="WP_379141597.1">
    <property type="nucleotide sequence ID" value="NZ_JBHUEN010000020.1"/>
</dbReference>
<sequence>MGRLPLEGLTVVAVEQAVAAPFTTARLADAGARVIKIERPEGDFARGYDDVAKGQASYFVWLNRGKESVVLDLTSAEGKAGLAALLAGADVLVQNLKPGALARLGFGPERLTADYPGLITCAISGYGEGGPMAGRKAYDLLIQAESGLCSITGGPDEPARVGVSLVDIATGATAHAAILEALVRRGVTGEGAHISVSMFDVMADWLTVPLLNHEAGKTPRRLGLAHPSIAPYAAFTTRDGKQILISIQSDREFAKLADVFMGRPEMARDPRFATNVARVRNRAETDAAVAEAFAGMTADEAVAKLIAADTAFAAVNDMQGLHDHPHLRRITVETPNGPVSYPAPGARFLGEDRSYGAVPAVGENAVGENAAEENAVGENAGERP</sequence>
<name>A0ABW4R6M3_9RHOB</name>
<gene>
    <name evidence="3" type="ORF">ACFSCT_07735</name>
</gene>
<dbReference type="Pfam" id="PF02515">
    <property type="entry name" value="CoA_transf_3"/>
    <property type="match status" value="1"/>
</dbReference>